<dbReference type="SUPFAM" id="SSF48097">
    <property type="entry name" value="Regulator of G-protein signaling, RGS"/>
    <property type="match status" value="2"/>
</dbReference>
<dbReference type="CDD" id="cd07440">
    <property type="entry name" value="RGS"/>
    <property type="match status" value="1"/>
</dbReference>
<dbReference type="PANTHER" id="PTHR13155">
    <property type="entry name" value="A-KINASE ANCHOR PROTEINS"/>
    <property type="match status" value="1"/>
</dbReference>
<dbReference type="Gene3D" id="1.10.167.10">
    <property type="entry name" value="Regulator of G-protein Signalling 4, domain 2"/>
    <property type="match status" value="2"/>
</dbReference>
<organism evidence="2 3">
    <name type="scientific">Pristionchus pacificus</name>
    <name type="common">Parasitic nematode worm</name>
    <dbReference type="NCBI Taxonomy" id="54126"/>
    <lineage>
        <taxon>Eukaryota</taxon>
        <taxon>Metazoa</taxon>
        <taxon>Ecdysozoa</taxon>
        <taxon>Nematoda</taxon>
        <taxon>Chromadorea</taxon>
        <taxon>Rhabditida</taxon>
        <taxon>Rhabditina</taxon>
        <taxon>Diplogasteromorpha</taxon>
        <taxon>Diplogasteroidea</taxon>
        <taxon>Neodiplogasteridae</taxon>
        <taxon>Pristionchus</taxon>
    </lineage>
</organism>
<dbReference type="InterPro" id="IPR052246">
    <property type="entry name" value="Cell_Polariz_PKAAnc"/>
</dbReference>
<dbReference type="GO" id="GO:0008104">
    <property type="term" value="P:intracellular protein localization"/>
    <property type="evidence" value="ECO:0000318"/>
    <property type="project" value="GO_Central"/>
</dbReference>
<dbReference type="Proteomes" id="UP000005239">
    <property type="component" value="Unassembled WGS sequence"/>
</dbReference>
<sequence>MNKAVSFINRIKKSSNGNSNIRSVNDFVKDSDESQVVLNNSVHSRHVRLAHSLNCLLLDPSAISYFIHFFEDSGKVNLINFWIHVRSFKDSTSIKNVPMTGLLLSDARRIYEKYVDEQSRHNIGLPKRMALSMKENIDKEAVDDGIFNEAQDFVYHLFKLRYFDEFKQSIHYKRHELDVLQNTTFDLEDLMYSQELLPVVMEVVNDDFDRNRIQFIIAVHTFEDSSDGTDEEMESDAMAIYERYISLQARMPIQISDSARTQIESLICTHDGKPSKHCFDLAKKGTLAVLSRKYRDTINESTSFIDYIKDLHSTIENTIELPSIHNRRGRDDSHSGTSSSNGTTVSLLRSNEYLERRWSTSSTSTAVNSIVNSPRTSRLAEVDELGRYRPLYDNSLVSIRKEGKLKEKLRKYVDKNGLREEEMADEVARSIIADVIASTNIKKH</sequence>
<dbReference type="InterPro" id="IPR036305">
    <property type="entry name" value="RGS_sf"/>
</dbReference>
<accession>A0A8R1Z0U9</accession>
<dbReference type="InterPro" id="IPR016137">
    <property type="entry name" value="RGS"/>
</dbReference>
<dbReference type="AlphaFoldDB" id="A0A2A6BWC6"/>
<reference evidence="2" key="2">
    <citation type="submission" date="2022-06" db="UniProtKB">
        <authorList>
            <consortium name="EnsemblMetazoa"/>
        </authorList>
    </citation>
    <scope>IDENTIFICATION</scope>
    <source>
        <strain evidence="2">PS312</strain>
    </source>
</reference>
<dbReference type="PROSITE" id="PS50132">
    <property type="entry name" value="RGS"/>
    <property type="match status" value="2"/>
</dbReference>
<protein>
    <submittedName>
        <fullName evidence="2">Rgs-5</fullName>
    </submittedName>
</protein>
<feature type="compositionally biased region" description="Low complexity" evidence="1">
    <location>
        <begin position="335"/>
        <end position="345"/>
    </location>
</feature>
<feature type="region of interest" description="Disordered" evidence="1">
    <location>
        <begin position="322"/>
        <end position="345"/>
    </location>
</feature>
<dbReference type="InterPro" id="IPR044926">
    <property type="entry name" value="RGS_subdomain_2"/>
</dbReference>
<accession>A0A2A6BWC6</accession>
<dbReference type="GO" id="GO:0005739">
    <property type="term" value="C:mitochondrion"/>
    <property type="evidence" value="ECO:0000318"/>
    <property type="project" value="GO_Central"/>
</dbReference>
<dbReference type="PANTHER" id="PTHR13155:SF1">
    <property type="entry name" value="A-KINASE ANCHOR PROTEIN 10, MITOCHONDRIAL"/>
    <property type="match status" value="1"/>
</dbReference>
<evidence type="ECO:0000313" key="3">
    <source>
        <dbReference type="Proteomes" id="UP000005239"/>
    </source>
</evidence>
<name>A0A2A6BWC6_PRIPA</name>
<dbReference type="Pfam" id="PF00615">
    <property type="entry name" value="RGS"/>
    <property type="match status" value="2"/>
</dbReference>
<evidence type="ECO:0000313" key="2">
    <source>
        <dbReference type="EnsemblMetazoa" id="PPA40090.1"/>
    </source>
</evidence>
<dbReference type="GO" id="GO:0005886">
    <property type="term" value="C:plasma membrane"/>
    <property type="evidence" value="ECO:0000318"/>
    <property type="project" value="GO_Central"/>
</dbReference>
<reference evidence="3" key="1">
    <citation type="journal article" date="2008" name="Nat. Genet.">
        <title>The Pristionchus pacificus genome provides a unique perspective on nematode lifestyle and parasitism.</title>
        <authorList>
            <person name="Dieterich C."/>
            <person name="Clifton S.W."/>
            <person name="Schuster L.N."/>
            <person name="Chinwalla A."/>
            <person name="Delehaunty K."/>
            <person name="Dinkelacker I."/>
            <person name="Fulton L."/>
            <person name="Fulton R."/>
            <person name="Godfrey J."/>
            <person name="Minx P."/>
            <person name="Mitreva M."/>
            <person name="Roeseler W."/>
            <person name="Tian H."/>
            <person name="Witte H."/>
            <person name="Yang S.P."/>
            <person name="Wilson R.K."/>
            <person name="Sommer R.J."/>
        </authorList>
    </citation>
    <scope>NUCLEOTIDE SEQUENCE [LARGE SCALE GENOMIC DNA]</scope>
    <source>
        <strain evidence="3">PS312</strain>
    </source>
</reference>
<dbReference type="EnsemblMetazoa" id="PPA40090.1">
    <property type="protein sequence ID" value="PPA40090.1"/>
    <property type="gene ID" value="WBGene00278459"/>
</dbReference>
<dbReference type="OrthoDB" id="5584247at2759"/>
<dbReference type="SMART" id="SM00315">
    <property type="entry name" value="RGS"/>
    <property type="match status" value="2"/>
</dbReference>
<evidence type="ECO:0000256" key="1">
    <source>
        <dbReference type="SAM" id="MobiDB-lite"/>
    </source>
</evidence>
<proteinExistence type="predicted"/>
<keyword evidence="3" id="KW-1185">Reference proteome</keyword>
<gene>
    <name evidence="2" type="primary">WBGene00278459</name>
</gene>